<evidence type="ECO:0000313" key="1">
    <source>
        <dbReference type="EMBL" id="TVY05626.1"/>
    </source>
</evidence>
<protein>
    <submittedName>
        <fullName evidence="1">Aldolase</fullName>
    </submittedName>
</protein>
<dbReference type="AlphaFoldDB" id="A0A559K0K5"/>
<organism evidence="1 2">
    <name type="scientific">Paenibacillus cremeus</name>
    <dbReference type="NCBI Taxonomy" id="2163881"/>
    <lineage>
        <taxon>Bacteria</taxon>
        <taxon>Bacillati</taxon>
        <taxon>Bacillota</taxon>
        <taxon>Bacilli</taxon>
        <taxon>Bacillales</taxon>
        <taxon>Paenibacillaceae</taxon>
        <taxon>Paenibacillus</taxon>
    </lineage>
</organism>
<dbReference type="RefSeq" id="WP_144853798.1">
    <property type="nucleotide sequence ID" value="NZ_VNJI01000054.1"/>
</dbReference>
<dbReference type="EMBL" id="VNJI01000054">
    <property type="protein sequence ID" value="TVY05626.1"/>
    <property type="molecule type" value="Genomic_DNA"/>
</dbReference>
<dbReference type="Gene3D" id="3.40.50.300">
    <property type="entry name" value="P-loop containing nucleotide triphosphate hydrolases"/>
    <property type="match status" value="1"/>
</dbReference>
<reference evidence="1 2" key="1">
    <citation type="submission" date="2019-07" db="EMBL/GenBank/DDBJ databases">
        <authorList>
            <person name="Kim J."/>
        </authorList>
    </citation>
    <scope>NUCLEOTIDE SEQUENCE [LARGE SCALE GENOMIC DNA]</scope>
    <source>
        <strain evidence="1 2">JC52</strain>
    </source>
</reference>
<proteinExistence type="predicted"/>
<dbReference type="SUPFAM" id="SSF53795">
    <property type="entry name" value="PEP carboxykinase-like"/>
    <property type="match status" value="1"/>
</dbReference>
<dbReference type="OrthoDB" id="5430844at2"/>
<dbReference type="Proteomes" id="UP000317036">
    <property type="component" value="Unassembled WGS sequence"/>
</dbReference>
<dbReference type="InterPro" id="IPR027417">
    <property type="entry name" value="P-loop_NTPase"/>
</dbReference>
<accession>A0A559K0K5</accession>
<sequence>MIEVEKRLIYKAFGLFTASEISLPELSLNIDGANSIDVCIEYGDLNDLWKQRSEERSDFLIDGNMVVFRVENIGIFAIQDGKKITVSPIQEPDEDIIRLFVLGTCMGAILMQRRTLPLHGSAIAFDGKAYAIVGDSGAGKSTLATAFLNKGYQLLTDDVIAITQSEDCVPYVIPSYPQQKLWQDSLMHFGMESSGFRPLFQRETKYSIPVSTQFSTESLPLAGIFELVKTEDQQISIKQLSMLERFHTLYEHTYRNFIINRLGLIDWHFRTSANILNQLLIFNQIRRPTSGFSAPQLAELIISSINKGE</sequence>
<name>A0A559K0K5_9BACL</name>
<evidence type="ECO:0000313" key="2">
    <source>
        <dbReference type="Proteomes" id="UP000317036"/>
    </source>
</evidence>
<gene>
    <name evidence="1" type="ORF">FPZ49_29050</name>
</gene>
<comment type="caution">
    <text evidence="1">The sequence shown here is derived from an EMBL/GenBank/DDBJ whole genome shotgun (WGS) entry which is preliminary data.</text>
</comment>
<keyword evidence="2" id="KW-1185">Reference proteome</keyword>